<sequence length="46" mass="5212">MVRAKKLLVMALSLRNHTTQVSETDAMIEELNKQTRLSMPNTKAIV</sequence>
<dbReference type="AlphaFoldDB" id="A0A291BAN4"/>
<dbReference type="EMBL" id="CP020661">
    <property type="protein sequence ID" value="ATF10045.1"/>
    <property type="molecule type" value="Genomic_DNA"/>
</dbReference>
<evidence type="ECO:0000313" key="2">
    <source>
        <dbReference type="Proteomes" id="UP000218160"/>
    </source>
</evidence>
<dbReference type="KEGG" id="elux:BTN50_1602"/>
<name>A0A291BAN4_9GAMM</name>
<geneLocation type="plasmid" evidence="2">
    <name>pcc1</name>
</geneLocation>
<proteinExistence type="predicted"/>
<reference evidence="2" key="1">
    <citation type="submission" date="2017-04" db="EMBL/GenBank/DDBJ databases">
        <title>Genome evolution of the luminous symbionts of deep sea anglerfish.</title>
        <authorList>
            <person name="Hendry T.A."/>
        </authorList>
    </citation>
    <scope>NUCLEOTIDE SEQUENCE [LARGE SCALE GENOMIC DNA]</scope>
    <source>
        <plasmid evidence="2">pcc1</plasmid>
    </source>
</reference>
<gene>
    <name evidence="1" type="ORF">BTN50_1602</name>
</gene>
<protein>
    <recommendedName>
        <fullName evidence="3">Mobile element protein</fullName>
    </recommendedName>
</protein>
<accession>A0A291BAN4</accession>
<keyword evidence="2" id="KW-1185">Reference proteome</keyword>
<evidence type="ECO:0008006" key="3">
    <source>
        <dbReference type="Google" id="ProtNLM"/>
    </source>
</evidence>
<dbReference type="Proteomes" id="UP000218160">
    <property type="component" value="Plasmid pCC1"/>
</dbReference>
<evidence type="ECO:0000313" key="1">
    <source>
        <dbReference type="EMBL" id="ATF10045.1"/>
    </source>
</evidence>
<organism evidence="1 2">
    <name type="scientific">Candidatus Enterovibrio altilux</name>
    <dbReference type="NCBI Taxonomy" id="1927128"/>
    <lineage>
        <taxon>Bacteria</taxon>
        <taxon>Pseudomonadati</taxon>
        <taxon>Pseudomonadota</taxon>
        <taxon>Gammaproteobacteria</taxon>
        <taxon>Vibrionales</taxon>
        <taxon>Vibrionaceae</taxon>
        <taxon>Enterovibrio</taxon>
    </lineage>
</organism>
<keyword evidence="1" id="KW-0614">Plasmid</keyword>
<dbReference type="RefSeq" id="WP_161492983.1">
    <property type="nucleotide sequence ID" value="NZ_CP020661.1"/>
</dbReference>